<evidence type="ECO:0000313" key="1">
    <source>
        <dbReference type="EMBL" id="QBK88153.1"/>
    </source>
</evidence>
<name>A0A481YY21_9VIRU</name>
<reference evidence="1" key="1">
    <citation type="journal article" date="2019" name="MBio">
        <title>Virus Genomes from Deep Sea Sediments Expand the Ocean Megavirome and Support Independent Origins of Viral Gigantism.</title>
        <authorList>
            <person name="Backstrom D."/>
            <person name="Yutin N."/>
            <person name="Jorgensen S.L."/>
            <person name="Dharamshi J."/>
            <person name="Homa F."/>
            <person name="Zaremba-Niedwiedzka K."/>
            <person name="Spang A."/>
            <person name="Wolf Y.I."/>
            <person name="Koonin E.V."/>
            <person name="Ettema T.J."/>
        </authorList>
    </citation>
    <scope>NUCLEOTIDE SEQUENCE</scope>
</reference>
<dbReference type="InterPro" id="IPR027417">
    <property type="entry name" value="P-loop_NTPase"/>
</dbReference>
<dbReference type="EMBL" id="MK500376">
    <property type="protein sequence ID" value="QBK88153.1"/>
    <property type="molecule type" value="Genomic_DNA"/>
</dbReference>
<sequence length="574" mass="66124">MTTFNFLRTVLIQARTVLQQNVLSIKPKATTALTKNLKTAIDKLTEFADVQRADLQGSYMKKILEAKYSKTVFVSPEQDQLARKIVAKFIDEEKRLITLIAEFQWGKTGTILTAAYYLCTHSDDENLVDADQVYIITGLSDTEWEVQTKERLLPQFEKNVYHRGRINAVIPKLANATNALIIIDECHYASGSTQSVKLALENAGLLDIDQLIKKNIRIIQTSATPDNVFIDSNSWGNYHDTVMPDKKSASYVSFEDLLKKNRIRESDDLADVYKVETMFEAITQYQDPRYHIVRIPRRGSTGNREVVLDNINAFCEDHDIALWYHDSDTKVKSIDSNFETVPERHTVIVITDYWRAAKTINDAHIGVVYERLVKKPNSTTIVQSLAGRFVGHNKRMVNGPIIYTTIGPIVEYIKLWNNGFQYHLTVWQSTGVKSNGNGHFNSKDSYAHEIDGLDHQYQDYSANPYGWKLFFGDGVREQAEEFVYTYLKTKLPKKKCVNGFYIQNDKQQPLYVYKKYFKNNKPFNKRIFKGLSGNNAKKATNWRQYALYRDPKDNSTLIWFVVWRKNVYPSAPDD</sequence>
<dbReference type="SUPFAM" id="SSF52540">
    <property type="entry name" value="P-loop containing nucleoside triphosphate hydrolases"/>
    <property type="match status" value="1"/>
</dbReference>
<proteinExistence type="predicted"/>
<organism evidence="1">
    <name type="scientific">Marseillevirus LCMAC202</name>
    <dbReference type="NCBI Taxonomy" id="2506606"/>
    <lineage>
        <taxon>Viruses</taxon>
        <taxon>Varidnaviria</taxon>
        <taxon>Bamfordvirae</taxon>
        <taxon>Nucleocytoviricota</taxon>
        <taxon>Megaviricetes</taxon>
        <taxon>Pimascovirales</taxon>
        <taxon>Pimascovirales incertae sedis</taxon>
        <taxon>Marseilleviridae</taxon>
    </lineage>
</organism>
<accession>A0A481YY21</accession>
<gene>
    <name evidence="1" type="ORF">LCMAC202_05150</name>
</gene>
<protein>
    <submittedName>
        <fullName evidence="1">Uncharacterized protein</fullName>
    </submittedName>
</protein>